<accession>A0A370L1A4</accession>
<evidence type="ECO:0000259" key="2">
    <source>
        <dbReference type="Pfam" id="PF00149"/>
    </source>
</evidence>
<dbReference type="Proteomes" id="UP000255207">
    <property type="component" value="Unassembled WGS sequence"/>
</dbReference>
<name>A0A370L1A4_9HYPH</name>
<dbReference type="PROSITE" id="PS00330">
    <property type="entry name" value="HEMOLYSIN_CALCIUM"/>
    <property type="match status" value="2"/>
</dbReference>
<dbReference type="InterPro" id="IPR011049">
    <property type="entry name" value="Serralysin-like_metalloprot_C"/>
</dbReference>
<dbReference type="SUPFAM" id="SSF56300">
    <property type="entry name" value="Metallo-dependent phosphatases"/>
    <property type="match status" value="1"/>
</dbReference>
<proteinExistence type="predicted"/>
<feature type="non-terminal residue" evidence="3">
    <location>
        <position position="1555"/>
    </location>
</feature>
<dbReference type="Gene3D" id="2.150.10.10">
    <property type="entry name" value="Serralysin-like metalloprotease, C-terminal"/>
    <property type="match status" value="1"/>
</dbReference>
<dbReference type="Pfam" id="PF00149">
    <property type="entry name" value="Metallophos"/>
    <property type="match status" value="1"/>
</dbReference>
<reference evidence="4" key="1">
    <citation type="submission" date="2018-07" db="EMBL/GenBank/DDBJ databases">
        <authorList>
            <person name="Safronova V.I."/>
            <person name="Chirak E.R."/>
            <person name="Sazanova A.L."/>
        </authorList>
    </citation>
    <scope>NUCLEOTIDE SEQUENCE [LARGE SCALE GENOMIC DNA]</scope>
    <source>
        <strain evidence="4">RCAM04685</strain>
    </source>
</reference>
<dbReference type="InterPro" id="IPR051918">
    <property type="entry name" value="STPP_CPPED1"/>
</dbReference>
<sequence length="1555" mass="164439">MAHLNQINDQLLRIGVDATRQIDLKAAFGDSYTTFAVTSSDGTAISAEIVNGVLTLNATGLGFADLVVTATGAGGASVTDNLRVNAAGANAFTIAALPDTQNYTSNAALNHIFGDMTQWLADNADSLNIDFVIGLGDVTDNNNAAQWQIASAALHQLDGKIPYSILPGNHDQASGGSAANHTTTFLDSLFSPDAQAATNPDTFGGVYDAEPERAANSFHTFTAPDGTKWLVLSLEFAPRDDVLRWAGDVLDGHLDHRVIIASHTLTTYAGRSDPMASTIGAAPVTDYGVANSAEGANDGETVYRELTSKYPNIVMTLSGHVLGDSAETNVSYSQFGNTVLEMMADYQNGSTTELVTKGGEGAIRLLTIDPDNGRIFTSTYFTERDEYMTGYRDQEEIDRDGLTGPYRDHQQEITGLDLGTPELYAQAKAGNDVFADAGAGANSTLVVLDGRGTLNPDLAQSYEWRDEDGNVVATGALASVELETGKHTLTLVVTDQSGKVSTDEALVVVKGAGTLLVENFNDGDAEGWSKPAAAAAPDFSEKLVFGTAAQFGLPAMTGGPSSVMSFPAAAPTTEGFLIRPDFGSSAAIKSYTLAMDVLVPVANKSQWFAFLQTDPAQSSANDADFLINKSGGIGINGSYTGTFQYGVWQRVVLTVTDLGNGNSTLAKYIDGVLVGSQSMPTSRYQIDPVKGFLIFSDNAPNGSDLQTQSGYVSSVMFADKALTAAQVTALGKADADGISATQPAGGHSVQFDFNASAPLEPSHGNGQFEVIEPDSIFDATHFGTTTELGTAALTGGVDEIMEFPATAPDEGYLLKPGFGPANGGPIKSYTIIWDVFAPEAKNHWMALLQTDPTNVSDADFLVNMAGGIGIGGNYTGVFATDKWQRIALTVTDNGDGTVTLAKYLQGVLVGSQSMPADRYQIDPVKGFLIFTDEGPYQNDYETVHGFANSVFFTDKVMSAAEIGALGGAKAGGIMVEAAIDPAHAVQFDFDNGSLDPRFGDGSLSLWDKNHVQDLDTWSVKGTIHAPDSDPAAGEGALHDRSDAAGKLLVWDSADAMHWSNYSYDVSLKSTDNDDIGVVFYYKDAQNYYRFVMDNEGVSRSLVRVQNGVETVLAQVSAGYRFNDELDLRVVVSGNWIDVLLDGKSVFDGPVTDANPLSGGSIGVYSSGQKSSIFDDITVNKLALTAHGEGDMRAIAEEGHDAALVHLTAESSFGPDAIVSYRWLVGGEVVAETRDAAVELAVGTKQVVLEVTDSTGKVSTDTIAVDVVDHGAVLMQDGFDTGPLSDVWTILDEGTISGPSNWVVENGRLYQKSNIYSEQLTAGGPSNADDWQKGWSPLGDGNYILRKGTIAIYDAEAAGAYAWKDYSVETSFKTPDDDGLGLVFYYQDPNNYYKLELNHQFQVWTLVRLQDGVEEVLGQAWNKYAVNRETSLRVDIVDHKISAFIDGEALFPYAIEDRGLNGGTFGLYSWGSQGVNFDDVTVVSLAEVPDAPVATPGDDLLTGTAGDDALSGLAGDDVLSGLAGNDTLDGGADDDTLLGGEGNDALAGGSGDDDLD</sequence>
<dbReference type="Pfam" id="PF00353">
    <property type="entry name" value="HemolysinCabind"/>
    <property type="match status" value="1"/>
</dbReference>
<dbReference type="InterPro" id="IPR004843">
    <property type="entry name" value="Calcineurin-like_PHP"/>
</dbReference>
<keyword evidence="4" id="KW-1185">Reference proteome</keyword>
<feature type="domain" description="Calcineurin-like phosphoesterase" evidence="2">
    <location>
        <begin position="94"/>
        <end position="251"/>
    </location>
</feature>
<dbReference type="SUPFAM" id="SSF51120">
    <property type="entry name" value="beta-Roll"/>
    <property type="match status" value="1"/>
</dbReference>
<dbReference type="EMBL" id="QQTP01000016">
    <property type="protein sequence ID" value="RDJ20622.1"/>
    <property type="molecule type" value="Genomic_DNA"/>
</dbReference>
<dbReference type="InterPro" id="IPR018511">
    <property type="entry name" value="Hemolysin-typ_Ca-bd_CS"/>
</dbReference>
<dbReference type="GO" id="GO:0016787">
    <property type="term" value="F:hydrolase activity"/>
    <property type="evidence" value="ECO:0007669"/>
    <property type="project" value="InterPro"/>
</dbReference>
<comment type="caution">
    <text evidence="3">The sequence shown here is derived from an EMBL/GenBank/DDBJ whole genome shotgun (WGS) entry which is preliminary data.</text>
</comment>
<feature type="region of interest" description="Disordered" evidence="1">
    <location>
        <begin position="1523"/>
        <end position="1555"/>
    </location>
</feature>
<dbReference type="GO" id="GO:0005509">
    <property type="term" value="F:calcium ion binding"/>
    <property type="evidence" value="ECO:0007669"/>
    <property type="project" value="InterPro"/>
</dbReference>
<dbReference type="SUPFAM" id="SSF49899">
    <property type="entry name" value="Concanavalin A-like lectins/glucanases"/>
    <property type="match status" value="2"/>
</dbReference>
<dbReference type="Gene3D" id="2.60.120.200">
    <property type="match status" value="1"/>
</dbReference>
<evidence type="ECO:0000313" key="3">
    <source>
        <dbReference type="EMBL" id="RDJ20622.1"/>
    </source>
</evidence>
<organism evidence="3 4">
    <name type="scientific">Bosea caraganae</name>
    <dbReference type="NCBI Taxonomy" id="2763117"/>
    <lineage>
        <taxon>Bacteria</taxon>
        <taxon>Pseudomonadati</taxon>
        <taxon>Pseudomonadota</taxon>
        <taxon>Alphaproteobacteria</taxon>
        <taxon>Hyphomicrobiales</taxon>
        <taxon>Boseaceae</taxon>
        <taxon>Bosea</taxon>
    </lineage>
</organism>
<dbReference type="InterPro" id="IPR029052">
    <property type="entry name" value="Metallo-depent_PP-like"/>
</dbReference>
<evidence type="ECO:0000313" key="4">
    <source>
        <dbReference type="Proteomes" id="UP000255207"/>
    </source>
</evidence>
<dbReference type="Gene3D" id="2.60.120.560">
    <property type="entry name" value="Exo-inulinase, domain 1"/>
    <property type="match status" value="2"/>
</dbReference>
<dbReference type="PANTHER" id="PTHR43143:SF5">
    <property type="entry name" value="SECRETED PROTEIN"/>
    <property type="match status" value="1"/>
</dbReference>
<dbReference type="InterPro" id="IPR013783">
    <property type="entry name" value="Ig-like_fold"/>
</dbReference>
<evidence type="ECO:0000256" key="1">
    <source>
        <dbReference type="SAM" id="MobiDB-lite"/>
    </source>
</evidence>
<dbReference type="InterPro" id="IPR013320">
    <property type="entry name" value="ConA-like_dom_sf"/>
</dbReference>
<dbReference type="Gene3D" id="3.60.21.10">
    <property type="match status" value="1"/>
</dbReference>
<gene>
    <name evidence="3" type="ORF">DWE98_23030</name>
</gene>
<protein>
    <recommendedName>
        <fullName evidence="2">Calcineurin-like phosphoesterase domain-containing protein</fullName>
    </recommendedName>
</protein>
<dbReference type="RefSeq" id="WP_114831660.1">
    <property type="nucleotide sequence ID" value="NZ_QQTO01000011.1"/>
</dbReference>
<dbReference type="PANTHER" id="PTHR43143">
    <property type="entry name" value="METALLOPHOSPHOESTERASE, CALCINEURIN SUPERFAMILY"/>
    <property type="match status" value="1"/>
</dbReference>
<dbReference type="OrthoDB" id="475207at2"/>
<dbReference type="Gene3D" id="2.60.40.10">
    <property type="entry name" value="Immunoglobulins"/>
    <property type="match status" value="2"/>
</dbReference>
<dbReference type="InterPro" id="IPR001343">
    <property type="entry name" value="Hemolysn_Ca-bd"/>
</dbReference>